<keyword evidence="1" id="KW-0479">Metal-binding</keyword>
<organism evidence="3 4">
    <name type="scientific">Deinococcus sedimenti</name>
    <dbReference type="NCBI Taxonomy" id="1867090"/>
    <lineage>
        <taxon>Bacteria</taxon>
        <taxon>Thermotogati</taxon>
        <taxon>Deinococcota</taxon>
        <taxon>Deinococci</taxon>
        <taxon>Deinococcales</taxon>
        <taxon>Deinococcaceae</taxon>
        <taxon>Deinococcus</taxon>
    </lineage>
</organism>
<dbReference type="PROSITE" id="PS50846">
    <property type="entry name" value="HMA_2"/>
    <property type="match status" value="1"/>
</dbReference>
<sequence length="67" mass="6848">MTTELTITGMTCGHCEKAVREALQGVPGVDTVQVDRASGQASVTGTADTQALIHAVTEEGYGAQVNA</sequence>
<dbReference type="PANTHER" id="PTHR22814:SF287">
    <property type="entry name" value="COPPER TRANSPORT PROTEIN ATX1"/>
    <property type="match status" value="1"/>
</dbReference>
<accession>A0ABQ2S6Z5</accession>
<gene>
    <name evidence="3" type="ORF">GCM10008960_19730</name>
</gene>
<dbReference type="RefSeq" id="WP_189073001.1">
    <property type="nucleotide sequence ID" value="NZ_BMQN01000003.1"/>
</dbReference>
<keyword evidence="4" id="KW-1185">Reference proteome</keyword>
<evidence type="ECO:0000313" key="4">
    <source>
        <dbReference type="Proteomes" id="UP000644548"/>
    </source>
</evidence>
<dbReference type="InterPro" id="IPR006121">
    <property type="entry name" value="HMA_dom"/>
</dbReference>
<dbReference type="Proteomes" id="UP000644548">
    <property type="component" value="Unassembled WGS sequence"/>
</dbReference>
<evidence type="ECO:0000259" key="2">
    <source>
        <dbReference type="PROSITE" id="PS50846"/>
    </source>
</evidence>
<proteinExistence type="predicted"/>
<dbReference type="EMBL" id="BMQN01000003">
    <property type="protein sequence ID" value="GGR92784.1"/>
    <property type="molecule type" value="Genomic_DNA"/>
</dbReference>
<comment type="caution">
    <text evidence="3">The sequence shown here is derived from an EMBL/GenBank/DDBJ whole genome shotgun (WGS) entry which is preliminary data.</text>
</comment>
<protein>
    <recommendedName>
        <fullName evidence="2">HMA domain-containing protein</fullName>
    </recommendedName>
</protein>
<name>A0ABQ2S6Z5_9DEIO</name>
<evidence type="ECO:0000256" key="1">
    <source>
        <dbReference type="ARBA" id="ARBA00022723"/>
    </source>
</evidence>
<evidence type="ECO:0000313" key="3">
    <source>
        <dbReference type="EMBL" id="GGR92784.1"/>
    </source>
</evidence>
<feature type="domain" description="HMA" evidence="2">
    <location>
        <begin position="1"/>
        <end position="64"/>
    </location>
</feature>
<reference evidence="4" key="1">
    <citation type="journal article" date="2019" name="Int. J. Syst. Evol. Microbiol.">
        <title>The Global Catalogue of Microorganisms (GCM) 10K type strain sequencing project: providing services to taxonomists for standard genome sequencing and annotation.</title>
        <authorList>
            <consortium name="The Broad Institute Genomics Platform"/>
            <consortium name="The Broad Institute Genome Sequencing Center for Infectious Disease"/>
            <person name="Wu L."/>
            <person name="Ma J."/>
        </authorList>
    </citation>
    <scope>NUCLEOTIDE SEQUENCE [LARGE SCALE GENOMIC DNA]</scope>
    <source>
        <strain evidence="4">JCM 31405</strain>
    </source>
</reference>
<dbReference type="PANTHER" id="PTHR22814">
    <property type="entry name" value="COPPER TRANSPORT PROTEIN ATOX1-RELATED"/>
    <property type="match status" value="1"/>
</dbReference>
<dbReference type="SUPFAM" id="SSF55008">
    <property type="entry name" value="HMA, heavy metal-associated domain"/>
    <property type="match status" value="1"/>
</dbReference>
<dbReference type="Pfam" id="PF00403">
    <property type="entry name" value="HMA"/>
    <property type="match status" value="1"/>
</dbReference>
<dbReference type="Gene3D" id="3.30.70.100">
    <property type="match status" value="1"/>
</dbReference>
<dbReference type="CDD" id="cd00371">
    <property type="entry name" value="HMA"/>
    <property type="match status" value="1"/>
</dbReference>
<dbReference type="InterPro" id="IPR036163">
    <property type="entry name" value="HMA_dom_sf"/>
</dbReference>